<evidence type="ECO:0000256" key="1">
    <source>
        <dbReference type="ARBA" id="ARBA00001946"/>
    </source>
</evidence>
<dbReference type="Gene3D" id="3.20.20.60">
    <property type="entry name" value="Phosphoenolpyruvate-binding domains"/>
    <property type="match status" value="1"/>
</dbReference>
<dbReference type="SUPFAM" id="SSF52009">
    <property type="entry name" value="Phosphohistidine domain"/>
    <property type="match status" value="1"/>
</dbReference>
<comment type="function">
    <text evidence="2">Catalyzes the phosphorylation of pyruvate to phosphoenolpyruvate.</text>
</comment>
<keyword evidence="11" id="KW-0067">ATP-binding</keyword>
<dbReference type="SUPFAM" id="SSF51621">
    <property type="entry name" value="Phosphoenolpyruvate/pyruvate domain"/>
    <property type="match status" value="1"/>
</dbReference>
<dbReference type="InterPro" id="IPR018274">
    <property type="entry name" value="PEP_util_AS"/>
</dbReference>
<evidence type="ECO:0000256" key="6">
    <source>
        <dbReference type="ARBA" id="ARBA00021623"/>
    </source>
</evidence>
<proteinExistence type="inferred from homology"/>
<dbReference type="PANTHER" id="PTHR43030:SF1">
    <property type="entry name" value="PHOSPHOENOLPYRUVATE SYNTHASE"/>
    <property type="match status" value="1"/>
</dbReference>
<keyword evidence="10" id="KW-0418">Kinase</keyword>
<dbReference type="AlphaFoldDB" id="A0A9E9C9I0"/>
<evidence type="ECO:0000259" key="17">
    <source>
        <dbReference type="Pfam" id="PF02896"/>
    </source>
</evidence>
<sequence length="838" mass="92702">MSEDHFYHLDQLHTSDRLWVGDKAFYLGLLQQKGYPVLPGVVVSPILLQLFLEQTEWSEPMFADLPHSSLYVDVDNPRQLQAVAQQIRQALQAASFPDQWADQLLALIQPWSTSAVILRPSIALPSGFDPTVSLKTSSLLEAKVCWVNKTSIAESLKQVWAELFRARSLLYWQRLRIQLQHVHLAVLIQPIHSAIASGDAQIHPSDLNIRAVWGLGRALVNGEVAPDCYHLDLQTGEQSYQVAHKIYAYRIHADDAMPLDLSAASRSESSCYWIEPIESSQQTQPVLSPDHLQQLLLLSQRLATDLGTHLRMEWMLGPAGPSPQLYLTQVTPHLNQGRWETLDRSPQLGETKLGETRLEVEKVPRVSPVDQPVQPVVLPIATGLAAAPGQVVAPAWVSQQASLPQPIPPGSILVASHITPDWLPLLKQAAGIITEQGGMTSHAAVLARELGLPAITGVLNATQQIRTGDWLHMDGDRGEILPIAEVVQSDSVVTDPTVTDPAMLHLRFHQPSQFTEHFRLNQVLTADTASILLDSSIASTQLFVSLSQPASIARAANLPVDGVGLLRSELMLLDVLQQHHPTSWLEPNQQADLIQSLAQPLQAFAQAFAPRPVFYRSADLRPDEFSHLIDPDRPPESNPALGLRGSLRYQTEPGLFDIELAALRQVQQQGYTNLHLILPFVRTVEEFTFCRQRVEQAGLRQNPHFQLWIMAEVPSVLLLLPDYIAAGVEGVAIGSNDLTQLLLGVDRNQPQLASAFNQRHPAVLRAMHQIIQTAKQAGIPCSVCGQAPTQYPEIINLLVRWGVTAISVDLNEVAATREAIVRAEQRLLLEMARQRLNS</sequence>
<dbReference type="SUPFAM" id="SSF56059">
    <property type="entry name" value="Glutathione synthetase ATP-binding domain-like"/>
    <property type="match status" value="1"/>
</dbReference>
<keyword evidence="7" id="KW-0808">Transferase</keyword>
<comment type="cofactor">
    <cofactor evidence="1">
        <name>Mg(2+)</name>
        <dbReference type="ChEBI" id="CHEBI:18420"/>
    </cofactor>
</comment>
<dbReference type="InterPro" id="IPR002192">
    <property type="entry name" value="PPDK_AMP/ATP-bd"/>
</dbReference>
<evidence type="ECO:0000313" key="19">
    <source>
        <dbReference type="Proteomes" id="UP001163152"/>
    </source>
</evidence>
<evidence type="ECO:0000256" key="11">
    <source>
        <dbReference type="ARBA" id="ARBA00022840"/>
    </source>
</evidence>
<evidence type="ECO:0000256" key="10">
    <source>
        <dbReference type="ARBA" id="ARBA00022777"/>
    </source>
</evidence>
<evidence type="ECO:0000256" key="5">
    <source>
        <dbReference type="ARBA" id="ARBA00011996"/>
    </source>
</evidence>
<dbReference type="KEGG" id="tsin:OXH18_12295"/>
<dbReference type="GO" id="GO:0005524">
    <property type="term" value="F:ATP binding"/>
    <property type="evidence" value="ECO:0007669"/>
    <property type="project" value="UniProtKB-KW"/>
</dbReference>
<dbReference type="InterPro" id="IPR015813">
    <property type="entry name" value="Pyrv/PenolPyrv_kinase-like_dom"/>
</dbReference>
<dbReference type="InterPro" id="IPR008279">
    <property type="entry name" value="PEP-util_enz_mobile_dom"/>
</dbReference>
<dbReference type="InterPro" id="IPR036637">
    <property type="entry name" value="Phosphohistidine_dom_sf"/>
</dbReference>
<evidence type="ECO:0000256" key="12">
    <source>
        <dbReference type="ARBA" id="ARBA00022842"/>
    </source>
</evidence>
<evidence type="ECO:0000256" key="2">
    <source>
        <dbReference type="ARBA" id="ARBA00002988"/>
    </source>
</evidence>
<evidence type="ECO:0000256" key="9">
    <source>
        <dbReference type="ARBA" id="ARBA00022741"/>
    </source>
</evidence>
<dbReference type="InterPro" id="IPR023151">
    <property type="entry name" value="PEP_util_CS"/>
</dbReference>
<dbReference type="InterPro" id="IPR006319">
    <property type="entry name" value="PEP_synth"/>
</dbReference>
<keyword evidence="19" id="KW-1185">Reference proteome</keyword>
<dbReference type="PROSITE" id="PS00742">
    <property type="entry name" value="PEP_ENZYMES_2"/>
    <property type="match status" value="1"/>
</dbReference>
<dbReference type="InterPro" id="IPR000121">
    <property type="entry name" value="PEP_util_C"/>
</dbReference>
<gene>
    <name evidence="18" type="ORF">OXH18_12295</name>
</gene>
<evidence type="ECO:0000256" key="3">
    <source>
        <dbReference type="ARBA" id="ARBA00004742"/>
    </source>
</evidence>
<keyword evidence="12" id="KW-0460">Magnesium</keyword>
<evidence type="ECO:0000259" key="16">
    <source>
        <dbReference type="Pfam" id="PF01326"/>
    </source>
</evidence>
<evidence type="ECO:0000256" key="4">
    <source>
        <dbReference type="ARBA" id="ARBA00007837"/>
    </source>
</evidence>
<feature type="domain" description="PEP-utilising enzyme mobile" evidence="15">
    <location>
        <begin position="407"/>
        <end position="478"/>
    </location>
</feature>
<organism evidence="18 19">
    <name type="scientific">Thermocoleostomius sinensis A174</name>
    <dbReference type="NCBI Taxonomy" id="2016057"/>
    <lineage>
        <taxon>Bacteria</taxon>
        <taxon>Bacillati</taxon>
        <taxon>Cyanobacteriota</taxon>
        <taxon>Cyanophyceae</taxon>
        <taxon>Oculatellales</taxon>
        <taxon>Oculatellaceae</taxon>
        <taxon>Thermocoleostomius</taxon>
    </lineage>
</organism>
<dbReference type="GO" id="GO:0008986">
    <property type="term" value="F:pyruvate, water dikinase activity"/>
    <property type="evidence" value="ECO:0007669"/>
    <property type="project" value="UniProtKB-EC"/>
</dbReference>
<evidence type="ECO:0000256" key="13">
    <source>
        <dbReference type="ARBA" id="ARBA00033470"/>
    </source>
</evidence>
<dbReference type="Gene3D" id="3.50.30.10">
    <property type="entry name" value="Phosphohistidine domain"/>
    <property type="match status" value="1"/>
</dbReference>
<dbReference type="Pfam" id="PF00391">
    <property type="entry name" value="PEP-utilizers"/>
    <property type="match status" value="1"/>
</dbReference>
<dbReference type="Gene3D" id="3.30.1490.20">
    <property type="entry name" value="ATP-grasp fold, A domain"/>
    <property type="match status" value="1"/>
</dbReference>
<dbReference type="PANTHER" id="PTHR43030">
    <property type="entry name" value="PHOSPHOENOLPYRUVATE SYNTHASE"/>
    <property type="match status" value="1"/>
</dbReference>
<keyword evidence="8" id="KW-0479">Metal-binding</keyword>
<dbReference type="Proteomes" id="UP001163152">
    <property type="component" value="Chromosome"/>
</dbReference>
<evidence type="ECO:0000259" key="15">
    <source>
        <dbReference type="Pfam" id="PF00391"/>
    </source>
</evidence>
<comment type="pathway">
    <text evidence="3">Carbohydrate biosynthesis; gluconeogenesis.</text>
</comment>
<feature type="domain" description="PEP-utilising enzyme C-terminal" evidence="17">
    <location>
        <begin position="537"/>
        <end position="823"/>
    </location>
</feature>
<dbReference type="EMBL" id="CP113797">
    <property type="protein sequence ID" value="WAL62734.1"/>
    <property type="molecule type" value="Genomic_DNA"/>
</dbReference>
<dbReference type="Gene3D" id="3.30.470.20">
    <property type="entry name" value="ATP-grasp fold, B domain"/>
    <property type="match status" value="1"/>
</dbReference>
<evidence type="ECO:0000256" key="14">
    <source>
        <dbReference type="ARBA" id="ARBA00047700"/>
    </source>
</evidence>
<dbReference type="EC" id="2.7.9.2" evidence="5"/>
<name>A0A9E9C9I0_9CYAN</name>
<dbReference type="Pfam" id="PF01326">
    <property type="entry name" value="PPDK_N"/>
    <property type="match status" value="1"/>
</dbReference>
<dbReference type="Pfam" id="PF02896">
    <property type="entry name" value="PEP-utilizers_C"/>
    <property type="match status" value="1"/>
</dbReference>
<accession>A0A9E9C9I0</accession>
<evidence type="ECO:0000313" key="18">
    <source>
        <dbReference type="EMBL" id="WAL62734.1"/>
    </source>
</evidence>
<evidence type="ECO:0000256" key="8">
    <source>
        <dbReference type="ARBA" id="ARBA00022723"/>
    </source>
</evidence>
<dbReference type="InterPro" id="IPR040442">
    <property type="entry name" value="Pyrv_kinase-like_dom_sf"/>
</dbReference>
<dbReference type="PROSITE" id="PS00370">
    <property type="entry name" value="PEP_ENZYMES_PHOS_SITE"/>
    <property type="match status" value="1"/>
</dbReference>
<evidence type="ECO:0000256" key="7">
    <source>
        <dbReference type="ARBA" id="ARBA00022679"/>
    </source>
</evidence>
<dbReference type="RefSeq" id="WP_268613071.1">
    <property type="nucleotide sequence ID" value="NZ_CP113797.1"/>
</dbReference>
<dbReference type="GO" id="GO:0046872">
    <property type="term" value="F:metal ion binding"/>
    <property type="evidence" value="ECO:0007669"/>
    <property type="project" value="UniProtKB-KW"/>
</dbReference>
<protein>
    <recommendedName>
        <fullName evidence="6">Phosphoenolpyruvate synthase</fullName>
        <ecNumber evidence="5">2.7.9.2</ecNumber>
    </recommendedName>
    <alternativeName>
        <fullName evidence="13">Pyruvate, water dikinase</fullName>
    </alternativeName>
</protein>
<reference evidence="18" key="1">
    <citation type="submission" date="2022-12" db="EMBL/GenBank/DDBJ databases">
        <title>Polyphasic identification of a Novel Hot-Spring Cyanobacterium Ocullathermofonsia sinensis gen nov. sp. nov. and Genomic Insights on its Adaptations to the Thermal Habitat.</title>
        <authorList>
            <person name="Daroch M."/>
            <person name="Tang J."/>
            <person name="Jiang Y."/>
        </authorList>
    </citation>
    <scope>NUCLEOTIDE SEQUENCE</scope>
    <source>
        <strain evidence="18">PKUAC-SCTA174</strain>
    </source>
</reference>
<dbReference type="InterPro" id="IPR013815">
    <property type="entry name" value="ATP_grasp_subdomain_1"/>
</dbReference>
<keyword evidence="9" id="KW-0547">Nucleotide-binding</keyword>
<comment type="catalytic activity">
    <reaction evidence="14">
        <text>pyruvate + ATP + H2O = phosphoenolpyruvate + AMP + phosphate + 2 H(+)</text>
        <dbReference type="Rhea" id="RHEA:11364"/>
        <dbReference type="ChEBI" id="CHEBI:15361"/>
        <dbReference type="ChEBI" id="CHEBI:15377"/>
        <dbReference type="ChEBI" id="CHEBI:15378"/>
        <dbReference type="ChEBI" id="CHEBI:30616"/>
        <dbReference type="ChEBI" id="CHEBI:43474"/>
        <dbReference type="ChEBI" id="CHEBI:58702"/>
        <dbReference type="ChEBI" id="CHEBI:456215"/>
        <dbReference type="EC" id="2.7.9.2"/>
    </reaction>
</comment>
<comment type="similarity">
    <text evidence="4">Belongs to the PEP-utilizing enzyme family.</text>
</comment>
<feature type="domain" description="Pyruvate phosphate dikinase AMP/ATP-binding" evidence="16">
    <location>
        <begin position="20"/>
        <end position="335"/>
    </location>
</feature>